<keyword evidence="1" id="KW-0812">Transmembrane</keyword>
<organism evidence="2 3">
    <name type="scientific">Roseococcus pinisoli</name>
    <dbReference type="NCBI Taxonomy" id="2835040"/>
    <lineage>
        <taxon>Bacteria</taxon>
        <taxon>Pseudomonadati</taxon>
        <taxon>Pseudomonadota</taxon>
        <taxon>Alphaproteobacteria</taxon>
        <taxon>Acetobacterales</taxon>
        <taxon>Roseomonadaceae</taxon>
        <taxon>Roseococcus</taxon>
    </lineage>
</organism>
<dbReference type="EMBL" id="JAHCDA010000001">
    <property type="protein sequence ID" value="MBS7810286.1"/>
    <property type="molecule type" value="Genomic_DNA"/>
</dbReference>
<proteinExistence type="predicted"/>
<keyword evidence="1" id="KW-0472">Membrane</keyword>
<dbReference type="RefSeq" id="WP_213668915.1">
    <property type="nucleotide sequence ID" value="NZ_JAHCDA010000001.1"/>
</dbReference>
<gene>
    <name evidence="2" type="ORF">KHU32_05010</name>
</gene>
<evidence type="ECO:0000313" key="3">
    <source>
        <dbReference type="Proteomes" id="UP000766336"/>
    </source>
</evidence>
<comment type="caution">
    <text evidence="2">The sequence shown here is derived from an EMBL/GenBank/DDBJ whole genome shotgun (WGS) entry which is preliminary data.</text>
</comment>
<dbReference type="Proteomes" id="UP000766336">
    <property type="component" value="Unassembled WGS sequence"/>
</dbReference>
<evidence type="ECO:0000256" key="1">
    <source>
        <dbReference type="SAM" id="Phobius"/>
    </source>
</evidence>
<evidence type="ECO:0000313" key="2">
    <source>
        <dbReference type="EMBL" id="MBS7810286.1"/>
    </source>
</evidence>
<protein>
    <submittedName>
        <fullName evidence="2">Uncharacterized protein</fullName>
    </submittedName>
</protein>
<reference evidence="2 3" key="1">
    <citation type="submission" date="2021-05" db="EMBL/GenBank/DDBJ databases">
        <title>Roseococcus sp. XZZS9, whole genome shotgun sequencing project.</title>
        <authorList>
            <person name="Zhao G."/>
            <person name="Shen L."/>
        </authorList>
    </citation>
    <scope>NUCLEOTIDE SEQUENCE [LARGE SCALE GENOMIC DNA]</scope>
    <source>
        <strain evidence="2 3">XZZS9</strain>
    </source>
</reference>
<feature type="transmembrane region" description="Helical" evidence="1">
    <location>
        <begin position="32"/>
        <end position="49"/>
    </location>
</feature>
<sequence length="50" mass="5528">MSPKDLFLLPGNLTSDALHVGDADSRTMIRTLVNMLFWNLLAVLAVLPFV</sequence>
<name>A0ABS5Q9C2_9PROT</name>
<accession>A0ABS5Q9C2</accession>
<keyword evidence="3" id="KW-1185">Reference proteome</keyword>
<keyword evidence="1" id="KW-1133">Transmembrane helix</keyword>